<dbReference type="EnsemblMetazoa" id="G24385.4">
    <property type="protein sequence ID" value="G24385.4:cds"/>
    <property type="gene ID" value="G24385"/>
</dbReference>
<dbReference type="AlphaFoldDB" id="A0A8W8KLC3"/>
<dbReference type="InterPro" id="IPR002110">
    <property type="entry name" value="Ankyrin_rpt"/>
</dbReference>
<dbReference type="PROSITE" id="PS50297">
    <property type="entry name" value="ANK_REP_REGION"/>
    <property type="match status" value="2"/>
</dbReference>
<sequence length="304" mass="34409">MTSACFSHRCSTYHNNQTDLYFEMHSYSASHILLSFSKKGRMQSKQNFQHSSSLPSFSPLLDRRITRGRAASEPLNLFALGDEITSKNAKGQTVLFYAIRFGHKCFAKELIEKGCDPNEADAESHYPLHEAVDQSDAAMISLLHEHGARLDVKNMLGQTPLMRAVLFDDVPIMQVLLKAGADPYQKDISGQNIFEYAISTGRENTCLYLLENGYDTLTQDKLHLSHLQMSERSKGVLTSFTSLLTAIKKKKGKIHTKLTEKAQNVALLKINRKFARKNILKKKRAESSRYQDIKLPSFDIINIH</sequence>
<evidence type="ECO:0000313" key="4">
    <source>
        <dbReference type="EnsemblMetazoa" id="G24385.4:cds"/>
    </source>
</evidence>
<keyword evidence="2 3" id="KW-0040">ANK repeat</keyword>
<feature type="repeat" description="ANK" evidence="3">
    <location>
        <begin position="123"/>
        <end position="155"/>
    </location>
</feature>
<dbReference type="InterPro" id="IPR036770">
    <property type="entry name" value="Ankyrin_rpt-contain_sf"/>
</dbReference>
<keyword evidence="1" id="KW-0677">Repeat</keyword>
<dbReference type="SMART" id="SM00248">
    <property type="entry name" value="ANK"/>
    <property type="match status" value="4"/>
</dbReference>
<organism evidence="4 5">
    <name type="scientific">Magallana gigas</name>
    <name type="common">Pacific oyster</name>
    <name type="synonym">Crassostrea gigas</name>
    <dbReference type="NCBI Taxonomy" id="29159"/>
    <lineage>
        <taxon>Eukaryota</taxon>
        <taxon>Metazoa</taxon>
        <taxon>Spiralia</taxon>
        <taxon>Lophotrochozoa</taxon>
        <taxon>Mollusca</taxon>
        <taxon>Bivalvia</taxon>
        <taxon>Autobranchia</taxon>
        <taxon>Pteriomorphia</taxon>
        <taxon>Ostreida</taxon>
        <taxon>Ostreoidea</taxon>
        <taxon>Ostreidae</taxon>
        <taxon>Magallana</taxon>
    </lineage>
</organism>
<dbReference type="Pfam" id="PF12796">
    <property type="entry name" value="Ank_2"/>
    <property type="match status" value="1"/>
</dbReference>
<evidence type="ECO:0000256" key="3">
    <source>
        <dbReference type="PROSITE-ProRule" id="PRU00023"/>
    </source>
</evidence>
<dbReference type="Proteomes" id="UP000005408">
    <property type="component" value="Unassembled WGS sequence"/>
</dbReference>
<feature type="repeat" description="ANK" evidence="3">
    <location>
        <begin position="156"/>
        <end position="188"/>
    </location>
</feature>
<feature type="repeat" description="ANK" evidence="3">
    <location>
        <begin position="90"/>
        <end position="122"/>
    </location>
</feature>
<name>A0A8W8KLC3_MAGGI</name>
<dbReference type="SUPFAM" id="SSF48403">
    <property type="entry name" value="Ankyrin repeat"/>
    <property type="match status" value="1"/>
</dbReference>
<keyword evidence="5" id="KW-1185">Reference proteome</keyword>
<dbReference type="PANTHER" id="PTHR24171">
    <property type="entry name" value="ANKYRIN REPEAT DOMAIN-CONTAINING PROTEIN 39-RELATED"/>
    <property type="match status" value="1"/>
</dbReference>
<evidence type="ECO:0000256" key="1">
    <source>
        <dbReference type="ARBA" id="ARBA00022737"/>
    </source>
</evidence>
<dbReference type="PROSITE" id="PS50088">
    <property type="entry name" value="ANK_REPEAT"/>
    <property type="match status" value="3"/>
</dbReference>
<proteinExistence type="predicted"/>
<evidence type="ECO:0000256" key="2">
    <source>
        <dbReference type="ARBA" id="ARBA00023043"/>
    </source>
</evidence>
<reference evidence="4" key="1">
    <citation type="submission" date="2022-08" db="UniProtKB">
        <authorList>
            <consortium name="EnsemblMetazoa"/>
        </authorList>
    </citation>
    <scope>IDENTIFICATION</scope>
    <source>
        <strain evidence="4">05x7-T-G4-1.051#20</strain>
    </source>
</reference>
<evidence type="ECO:0000313" key="5">
    <source>
        <dbReference type="Proteomes" id="UP000005408"/>
    </source>
</evidence>
<dbReference type="Gene3D" id="1.25.40.20">
    <property type="entry name" value="Ankyrin repeat-containing domain"/>
    <property type="match status" value="1"/>
</dbReference>
<accession>A0A8W8KLC3</accession>
<protein>
    <recommendedName>
        <fullName evidence="6">Ankyrin repeat domain-containing protein</fullName>
    </recommendedName>
</protein>
<evidence type="ECO:0008006" key="6">
    <source>
        <dbReference type="Google" id="ProtNLM"/>
    </source>
</evidence>